<dbReference type="Pfam" id="PF00583">
    <property type="entry name" value="Acetyltransf_1"/>
    <property type="match status" value="1"/>
</dbReference>
<accession>A0ABN2U1J4</accession>
<dbReference type="RefSeq" id="WP_344369313.1">
    <property type="nucleotide sequence ID" value="NZ_BAAAPW010000001.1"/>
</dbReference>
<protein>
    <submittedName>
        <fullName evidence="2">GNAT family N-acetyltransferase</fullName>
    </submittedName>
</protein>
<dbReference type="Proteomes" id="UP001501196">
    <property type="component" value="Unassembled WGS sequence"/>
</dbReference>
<reference evidence="2 3" key="1">
    <citation type="journal article" date="2019" name="Int. J. Syst. Evol. Microbiol.">
        <title>The Global Catalogue of Microorganisms (GCM) 10K type strain sequencing project: providing services to taxonomists for standard genome sequencing and annotation.</title>
        <authorList>
            <consortium name="The Broad Institute Genomics Platform"/>
            <consortium name="The Broad Institute Genome Sequencing Center for Infectious Disease"/>
            <person name="Wu L."/>
            <person name="Ma J."/>
        </authorList>
    </citation>
    <scope>NUCLEOTIDE SEQUENCE [LARGE SCALE GENOMIC DNA]</scope>
    <source>
        <strain evidence="2 3">JCM 15672</strain>
    </source>
</reference>
<dbReference type="InterPro" id="IPR000182">
    <property type="entry name" value="GNAT_dom"/>
</dbReference>
<dbReference type="SUPFAM" id="SSF55729">
    <property type="entry name" value="Acyl-CoA N-acyltransferases (Nat)"/>
    <property type="match status" value="2"/>
</dbReference>
<sequence>MAIDIRPIRVPEAGAGAARPDALDELERLARFESDVDLDIWGHDHFAMSATELATNYRPSDYRGRAIIGAWEGDDLIGAARMAWELRDGARAAETVLAVAPGRRRRGVGTALLAEAERMAQEAGRPTIVAWSDHARDELAVGDDVLRPPDGDAELRADLPTSRFAAARGYELQQLERVSGLTVTGRADGFRGMLAERRDAAASAGYRLVAWTGPAPDDLVDAYAAARARMALDVPAGGSTIDEETWDAGRVRAHEAEHADGATGLLVAAAVAEDGTVAGYTELELPAGKRIAYQSDTLVVLAHRGHGLGMLLKLHNLVRLAEAAPERTDVYTWNADENAHMLAINVALGFEPRGLSACWQRPHDRGGTS</sequence>
<dbReference type="Gene3D" id="3.40.630.30">
    <property type="match status" value="1"/>
</dbReference>
<evidence type="ECO:0000313" key="3">
    <source>
        <dbReference type="Proteomes" id="UP001501196"/>
    </source>
</evidence>
<organism evidence="2 3">
    <name type="scientific">Agromyces tropicus</name>
    <dbReference type="NCBI Taxonomy" id="555371"/>
    <lineage>
        <taxon>Bacteria</taxon>
        <taxon>Bacillati</taxon>
        <taxon>Actinomycetota</taxon>
        <taxon>Actinomycetes</taxon>
        <taxon>Micrococcales</taxon>
        <taxon>Microbacteriaceae</taxon>
        <taxon>Agromyces</taxon>
    </lineage>
</organism>
<dbReference type="EMBL" id="BAAAPW010000001">
    <property type="protein sequence ID" value="GAA2025635.1"/>
    <property type="molecule type" value="Genomic_DNA"/>
</dbReference>
<dbReference type="CDD" id="cd04301">
    <property type="entry name" value="NAT_SF"/>
    <property type="match status" value="1"/>
</dbReference>
<proteinExistence type="predicted"/>
<gene>
    <name evidence="2" type="ORF">GCM10009819_05810</name>
</gene>
<dbReference type="InterPro" id="IPR016181">
    <property type="entry name" value="Acyl_CoA_acyltransferase"/>
</dbReference>
<evidence type="ECO:0000313" key="2">
    <source>
        <dbReference type="EMBL" id="GAA2025635.1"/>
    </source>
</evidence>
<name>A0ABN2U1J4_9MICO</name>
<feature type="domain" description="N-acetyltransferase" evidence="1">
    <location>
        <begin position="3"/>
        <end position="201"/>
    </location>
</feature>
<keyword evidence="3" id="KW-1185">Reference proteome</keyword>
<comment type="caution">
    <text evidence="2">The sequence shown here is derived from an EMBL/GenBank/DDBJ whole genome shotgun (WGS) entry which is preliminary data.</text>
</comment>
<dbReference type="PROSITE" id="PS51186">
    <property type="entry name" value="GNAT"/>
    <property type="match status" value="1"/>
</dbReference>
<evidence type="ECO:0000259" key="1">
    <source>
        <dbReference type="PROSITE" id="PS51186"/>
    </source>
</evidence>